<dbReference type="AlphaFoldDB" id="A0A917DN42"/>
<name>A0A917DN42_9BACL</name>
<dbReference type="PANTHER" id="PTHR43649:SF12">
    <property type="entry name" value="DIACETYLCHITOBIOSE BINDING PROTEIN DASA"/>
    <property type="match status" value="1"/>
</dbReference>
<keyword evidence="2" id="KW-0732">Signal</keyword>
<keyword evidence="4" id="KW-1185">Reference proteome</keyword>
<feature type="signal peptide" evidence="2">
    <location>
        <begin position="1"/>
        <end position="22"/>
    </location>
</feature>
<proteinExistence type="predicted"/>
<evidence type="ECO:0000256" key="2">
    <source>
        <dbReference type="SAM" id="SignalP"/>
    </source>
</evidence>
<feature type="region of interest" description="Disordered" evidence="1">
    <location>
        <begin position="28"/>
        <end position="56"/>
    </location>
</feature>
<sequence length="540" mass="59445">MMKGKAFFKSGVFVLLFMIVLAGCGSKDNNNPPAPAADPGNTSTEEKAPEEAAPEAEQPIEISWIGAYIPGTDTLAQKYVEKRFNMKIKPIGIDRANWEQQLNIKLASNEKPDFFGNLDSRMDNFKTWVKQGIIGEIPVEKIREFAPKYSKMIDDADPTAWDVPVVDGINYGIPKIYAEGDSPFIPAYNEAWLTKIGFSEPPKTLEELEEVLTKFRNDDPDGNGKKDTYGISARGKDTLGSNQIFNTVFASHGITPSGWVLQADGKVQYGLTTEQARAAFKLLNKWYKAGIIDPEFVTDDWNAYRAKFVGNKTGMLDQALWYHDHSSGQVGMDAEKAGMKMVVGKPVIGPAGKMMGIAQGFKQVPFAIGADASKDPKKVEAILKMLETLATDEEAYLLTSYGEKGVHYDLAEGGGVVPKAEYTDPIQATSALGINFFNPTKGNNMLMLKWDYPAEKVDFRTQVNDKGITPITDAMQMKTLPAWDANKDALLKMAKEYELKLILGEVDTDKGFDAFVADMNKAGLEQATIEANEVYAASKK</sequence>
<dbReference type="PANTHER" id="PTHR43649">
    <property type="entry name" value="ARABINOSE-BINDING PROTEIN-RELATED"/>
    <property type="match status" value="1"/>
</dbReference>
<dbReference type="Proteomes" id="UP000612456">
    <property type="component" value="Unassembled WGS sequence"/>
</dbReference>
<evidence type="ECO:0000313" key="3">
    <source>
        <dbReference type="EMBL" id="GGD53523.1"/>
    </source>
</evidence>
<dbReference type="Gene3D" id="3.40.190.10">
    <property type="entry name" value="Periplasmic binding protein-like II"/>
    <property type="match status" value="2"/>
</dbReference>
<evidence type="ECO:0000313" key="4">
    <source>
        <dbReference type="Proteomes" id="UP000612456"/>
    </source>
</evidence>
<protein>
    <submittedName>
        <fullName evidence="3">Lipoprotein LipO</fullName>
    </submittedName>
</protein>
<dbReference type="SUPFAM" id="SSF53850">
    <property type="entry name" value="Periplasmic binding protein-like II"/>
    <property type="match status" value="1"/>
</dbReference>
<dbReference type="InterPro" id="IPR050490">
    <property type="entry name" value="Bact_solute-bd_prot1"/>
</dbReference>
<evidence type="ECO:0000256" key="1">
    <source>
        <dbReference type="SAM" id="MobiDB-lite"/>
    </source>
</evidence>
<dbReference type="PROSITE" id="PS51257">
    <property type="entry name" value="PROKAR_LIPOPROTEIN"/>
    <property type="match status" value="1"/>
</dbReference>
<gene>
    <name evidence="3" type="primary">lipO</name>
    <name evidence="3" type="ORF">GCM10010911_08870</name>
</gene>
<dbReference type="RefSeq" id="WP_188989476.1">
    <property type="nucleotide sequence ID" value="NZ_BMHP01000001.1"/>
</dbReference>
<organism evidence="3 4">
    <name type="scientific">Paenibacillus nasutitermitis</name>
    <dbReference type="NCBI Taxonomy" id="1652958"/>
    <lineage>
        <taxon>Bacteria</taxon>
        <taxon>Bacillati</taxon>
        <taxon>Bacillota</taxon>
        <taxon>Bacilli</taxon>
        <taxon>Bacillales</taxon>
        <taxon>Paenibacillaceae</taxon>
        <taxon>Paenibacillus</taxon>
    </lineage>
</organism>
<reference evidence="3" key="2">
    <citation type="submission" date="2020-09" db="EMBL/GenBank/DDBJ databases">
        <authorList>
            <person name="Sun Q."/>
            <person name="Zhou Y."/>
        </authorList>
    </citation>
    <scope>NUCLEOTIDE SEQUENCE</scope>
    <source>
        <strain evidence="3">CGMCC 1.15178</strain>
    </source>
</reference>
<keyword evidence="3" id="KW-0449">Lipoprotein</keyword>
<feature type="chain" id="PRO_5039016778" evidence="2">
    <location>
        <begin position="23"/>
        <end position="540"/>
    </location>
</feature>
<reference evidence="3" key="1">
    <citation type="journal article" date="2014" name="Int. J. Syst. Evol. Microbiol.">
        <title>Complete genome sequence of Corynebacterium casei LMG S-19264T (=DSM 44701T), isolated from a smear-ripened cheese.</title>
        <authorList>
            <consortium name="US DOE Joint Genome Institute (JGI-PGF)"/>
            <person name="Walter F."/>
            <person name="Albersmeier A."/>
            <person name="Kalinowski J."/>
            <person name="Ruckert C."/>
        </authorList>
    </citation>
    <scope>NUCLEOTIDE SEQUENCE</scope>
    <source>
        <strain evidence="3">CGMCC 1.15178</strain>
    </source>
</reference>
<comment type="caution">
    <text evidence="3">The sequence shown here is derived from an EMBL/GenBank/DDBJ whole genome shotgun (WGS) entry which is preliminary data.</text>
</comment>
<accession>A0A917DN42</accession>
<dbReference type="EMBL" id="BMHP01000001">
    <property type="protein sequence ID" value="GGD53523.1"/>
    <property type="molecule type" value="Genomic_DNA"/>
</dbReference>